<feature type="compositionally biased region" description="Polar residues" evidence="1">
    <location>
        <begin position="571"/>
        <end position="582"/>
    </location>
</feature>
<feature type="non-terminal residue" evidence="3">
    <location>
        <position position="1"/>
    </location>
</feature>
<name>A0ABN7VHM2_GIGMA</name>
<feature type="region of interest" description="Disordered" evidence="1">
    <location>
        <begin position="571"/>
        <end position="591"/>
    </location>
</feature>
<evidence type="ECO:0000256" key="1">
    <source>
        <dbReference type="SAM" id="MobiDB-lite"/>
    </source>
</evidence>
<evidence type="ECO:0000259" key="2">
    <source>
        <dbReference type="PROSITE" id="PS50011"/>
    </source>
</evidence>
<accession>A0ABN7VHM2</accession>
<dbReference type="Proteomes" id="UP000789901">
    <property type="component" value="Unassembled WGS sequence"/>
</dbReference>
<sequence length="862" mass="99282">TDALNQKVKELEEKLIMLQQEKIATSSSSATKRHFSNLDNYEEEQQKNVKKIRSYPPPSSFALLNNLIDHHVKDKQLLIHRPPECVGPPVQIYHNVFSQFLRDYRNEDLEMGREHYEWTLKFIHEMAEIYPSEDDRSIAFKEKIRELFGEELRIIRLEDGSSNDGVLESNVFSKSVLRFLVEMKNEIGTGSCDPTVQAGASFAKYYTQKTYGEVLKWCNWPSFILCLAGPWVCILGAVYVEKPTIDPLTDFIPLIPANNRAHAERVARLFKALRLGVNKLKEYYVSLDIPTNRQNLHRFFPYPNQYVHQDTIVEFTYEGKLLDHKLLWKAVTKDGRKIIVKFAWQYNQRAHELCSEIGKAPKLLYIDKEMVDGFYMVVMDYVEAEPLYNCSLSHDEYKVILRDVKKAIDKLHEENIVFADLRDSNILVNKSQGQYQGMLIDFDWAGKEEIECYPSFMNHKHINWPPGAEDRKKLSREHDVYWLELLKSKYLENEKRFVKLEQKQLQNNTVCGLDNSSENDVNVSDPVINQCVDSNSKSVEGDTPKQTNLRCVDTPASYDSNSDADANLSCDTKNTSSGNGQAEISELEQDDECDKNQIVERGLIEELHLSTESQDLIDSAIDNTSSTKINVSCSISENKSSAQHLSYLFKTAIKSRQQEILNWYYYSLEFENRIIAEVSTIITPSIQSSNSIDKISEEVKSSPETEVNIPTESYVSPKNNPKINSPKLYPLKKMLSKEKRKEVINKLTTHFTDSPKLDLYFSIDKEGEHQSDAYWVLGSHCPLCRGNHTSLKSKWWLDSRSKNTYYLHCTNLKEPGIPLDEALEAYPENSKLIQELKTQSFTLPIPWNNALKFPNKSITVEA</sequence>
<protein>
    <submittedName>
        <fullName evidence="3">17236_t:CDS:1</fullName>
    </submittedName>
</protein>
<reference evidence="3 4" key="1">
    <citation type="submission" date="2021-06" db="EMBL/GenBank/DDBJ databases">
        <authorList>
            <person name="Kallberg Y."/>
            <person name="Tangrot J."/>
            <person name="Rosling A."/>
        </authorList>
    </citation>
    <scope>NUCLEOTIDE SEQUENCE [LARGE SCALE GENOMIC DNA]</scope>
    <source>
        <strain evidence="3 4">120-4 pot B 10/14</strain>
    </source>
</reference>
<keyword evidence="4" id="KW-1185">Reference proteome</keyword>
<organism evidence="3 4">
    <name type="scientific">Gigaspora margarita</name>
    <dbReference type="NCBI Taxonomy" id="4874"/>
    <lineage>
        <taxon>Eukaryota</taxon>
        <taxon>Fungi</taxon>
        <taxon>Fungi incertae sedis</taxon>
        <taxon>Mucoromycota</taxon>
        <taxon>Glomeromycotina</taxon>
        <taxon>Glomeromycetes</taxon>
        <taxon>Diversisporales</taxon>
        <taxon>Gigasporaceae</taxon>
        <taxon>Gigaspora</taxon>
    </lineage>
</organism>
<dbReference type="Gene3D" id="1.10.510.10">
    <property type="entry name" value="Transferase(Phosphotransferase) domain 1"/>
    <property type="match status" value="1"/>
</dbReference>
<evidence type="ECO:0000313" key="4">
    <source>
        <dbReference type="Proteomes" id="UP000789901"/>
    </source>
</evidence>
<comment type="caution">
    <text evidence="3">The sequence shown here is derived from an EMBL/GenBank/DDBJ whole genome shotgun (WGS) entry which is preliminary data.</text>
</comment>
<dbReference type="InterPro" id="IPR000719">
    <property type="entry name" value="Prot_kinase_dom"/>
</dbReference>
<evidence type="ECO:0000313" key="3">
    <source>
        <dbReference type="EMBL" id="CAG8771835.1"/>
    </source>
</evidence>
<feature type="domain" description="Protein kinase" evidence="2">
    <location>
        <begin position="269"/>
        <end position="647"/>
    </location>
</feature>
<proteinExistence type="predicted"/>
<dbReference type="EMBL" id="CAJVQB010014990">
    <property type="protein sequence ID" value="CAG8771835.1"/>
    <property type="molecule type" value="Genomic_DNA"/>
</dbReference>
<gene>
    <name evidence="3" type="ORF">GMARGA_LOCUS18612</name>
</gene>
<dbReference type="InterPro" id="IPR011009">
    <property type="entry name" value="Kinase-like_dom_sf"/>
</dbReference>
<dbReference type="PROSITE" id="PS50011">
    <property type="entry name" value="PROTEIN_KINASE_DOM"/>
    <property type="match status" value="1"/>
</dbReference>
<dbReference type="Pfam" id="PF00069">
    <property type="entry name" value="Pkinase"/>
    <property type="match status" value="1"/>
</dbReference>
<dbReference type="SUPFAM" id="SSF56112">
    <property type="entry name" value="Protein kinase-like (PK-like)"/>
    <property type="match status" value="1"/>
</dbReference>